<feature type="domain" description="Clp ATPase C-terminal" evidence="3">
    <location>
        <begin position="100"/>
        <end position="191"/>
    </location>
</feature>
<dbReference type="Proteomes" id="UP000789752">
    <property type="component" value="Unassembled WGS sequence"/>
</dbReference>
<evidence type="ECO:0000256" key="1">
    <source>
        <dbReference type="ARBA" id="ARBA00022741"/>
    </source>
</evidence>
<evidence type="ECO:0000256" key="2">
    <source>
        <dbReference type="ARBA" id="ARBA00022840"/>
    </source>
</evidence>
<dbReference type="EMBL" id="CAJQYY010000016">
    <property type="protein sequence ID" value="CAG4903280.1"/>
    <property type="molecule type" value="Genomic_DNA"/>
</dbReference>
<gene>
    <name evidence="4" type="ORF">R54767_02947</name>
</gene>
<organism evidence="4 5">
    <name type="scientific">Paraburkholderia gardini</name>
    <dbReference type="NCBI Taxonomy" id="2823469"/>
    <lineage>
        <taxon>Bacteria</taxon>
        <taxon>Pseudomonadati</taxon>
        <taxon>Pseudomonadota</taxon>
        <taxon>Betaproteobacteria</taxon>
        <taxon>Burkholderiales</taxon>
        <taxon>Burkholderiaceae</taxon>
        <taxon>Paraburkholderia</taxon>
    </lineage>
</organism>
<name>A0ABN7QKH5_9BURK</name>
<dbReference type="Gene3D" id="1.10.8.60">
    <property type="match status" value="1"/>
</dbReference>
<reference evidence="4 5" key="1">
    <citation type="submission" date="2021-04" db="EMBL/GenBank/DDBJ databases">
        <authorList>
            <person name="Vanwijnsberghe S."/>
        </authorList>
    </citation>
    <scope>NUCLEOTIDE SEQUENCE [LARGE SCALE GENOMIC DNA]</scope>
    <source>
        <strain evidence="4 5">LMG 32171</strain>
    </source>
</reference>
<protein>
    <recommendedName>
        <fullName evidence="3">Clp ATPase C-terminal domain-containing protein</fullName>
    </recommendedName>
</protein>
<evidence type="ECO:0000313" key="4">
    <source>
        <dbReference type="EMBL" id="CAG4903280.1"/>
    </source>
</evidence>
<keyword evidence="5" id="KW-1185">Reference proteome</keyword>
<dbReference type="InterPro" id="IPR027417">
    <property type="entry name" value="P-loop_NTPase"/>
</dbReference>
<proteinExistence type="predicted"/>
<keyword evidence="1" id="KW-0547">Nucleotide-binding</keyword>
<keyword evidence="2" id="KW-0067">ATP-binding</keyword>
<dbReference type="SUPFAM" id="SSF52540">
    <property type="entry name" value="P-loop containing nucleoside triphosphate hydrolases"/>
    <property type="match status" value="1"/>
</dbReference>
<dbReference type="PANTHER" id="PTHR11638">
    <property type="entry name" value="ATP-DEPENDENT CLP PROTEASE"/>
    <property type="match status" value="1"/>
</dbReference>
<dbReference type="SMART" id="SM01086">
    <property type="entry name" value="ClpB_D2-small"/>
    <property type="match status" value="1"/>
</dbReference>
<comment type="caution">
    <text evidence="4">The sequence shown here is derived from an EMBL/GenBank/DDBJ whole genome shotgun (WGS) entry which is preliminary data.</text>
</comment>
<dbReference type="Pfam" id="PF10431">
    <property type="entry name" value="ClpB_D2-small"/>
    <property type="match status" value="1"/>
</dbReference>
<evidence type="ECO:0000313" key="5">
    <source>
        <dbReference type="Proteomes" id="UP000789752"/>
    </source>
</evidence>
<dbReference type="PANTHER" id="PTHR11638:SF181">
    <property type="entry name" value="ATPASE SUBUNIT OF ATP-DEPENDENT PROTEASE"/>
    <property type="match status" value="1"/>
</dbReference>
<dbReference type="InterPro" id="IPR050130">
    <property type="entry name" value="ClpA_ClpB"/>
</dbReference>
<evidence type="ECO:0000259" key="3">
    <source>
        <dbReference type="SMART" id="SM01086"/>
    </source>
</evidence>
<accession>A0ABN7QKH5</accession>
<sequence>MTMRDDHRKSPRNSTHLLRKLNPHCSVALEAAANLLQAITDAPHLLRAANAWPLLSVSAITSENPVISQAELLEAIHPTLVAHFQPALLVRLQTLVYRSLDAAALASILRLKLAKVAERLRHQYDIALTLDDALTDSLAQLCLARGSGARNVDAFLNQRILPAVSRELLSRMAKGSTSEGSPRGIPAGILLSMSPKGTSFDQRKSLWDGAPLEGSLVIDLVDHDVRAAASATTGHPVSVGI</sequence>
<dbReference type="InterPro" id="IPR019489">
    <property type="entry name" value="Clp_ATPase_C"/>
</dbReference>